<dbReference type="Proteomes" id="UP001266305">
    <property type="component" value="Unassembled WGS sequence"/>
</dbReference>
<organism evidence="1 2">
    <name type="scientific">Saguinus oedipus</name>
    <name type="common">Cotton-top tamarin</name>
    <name type="synonym">Oedipomidas oedipus</name>
    <dbReference type="NCBI Taxonomy" id="9490"/>
    <lineage>
        <taxon>Eukaryota</taxon>
        <taxon>Metazoa</taxon>
        <taxon>Chordata</taxon>
        <taxon>Craniata</taxon>
        <taxon>Vertebrata</taxon>
        <taxon>Euteleostomi</taxon>
        <taxon>Mammalia</taxon>
        <taxon>Eutheria</taxon>
        <taxon>Euarchontoglires</taxon>
        <taxon>Primates</taxon>
        <taxon>Haplorrhini</taxon>
        <taxon>Platyrrhini</taxon>
        <taxon>Cebidae</taxon>
        <taxon>Callitrichinae</taxon>
        <taxon>Saguinus</taxon>
    </lineage>
</organism>
<accession>A0ABQ9U6Z5</accession>
<sequence length="179" mass="19028">CLNGQASCFPYPAGSYSCLTGQASCFPGPTGYYCPENVTNYSGHSCPAGFYCPRGTKYATQFPCPRGYYNPDPLTQSLDSCLPCPPGHYCGQENLTQASGPCMAAWTAHPFNLDNYTSTNCLCPATATGENALLAPTAQRAAQNPHPAHQALTVAPPVRTNHIVAQAVAGRRTSMRVDM</sequence>
<dbReference type="EMBL" id="JASSZA010000015">
    <property type="protein sequence ID" value="KAK2092831.1"/>
    <property type="molecule type" value="Genomic_DNA"/>
</dbReference>
<evidence type="ECO:0000313" key="1">
    <source>
        <dbReference type="EMBL" id="KAK2092831.1"/>
    </source>
</evidence>
<gene>
    <name evidence="1" type="ORF">P7K49_029360</name>
</gene>
<proteinExistence type="predicted"/>
<reference evidence="1 2" key="1">
    <citation type="submission" date="2023-05" db="EMBL/GenBank/DDBJ databases">
        <title>B98-5 Cell Line De Novo Hybrid Assembly: An Optical Mapping Approach.</title>
        <authorList>
            <person name="Kananen K."/>
            <person name="Auerbach J.A."/>
            <person name="Kautto E."/>
            <person name="Blachly J.S."/>
        </authorList>
    </citation>
    <scope>NUCLEOTIDE SEQUENCE [LARGE SCALE GENOMIC DNA]</scope>
    <source>
        <strain evidence="1">B95-8</strain>
        <tissue evidence="1">Cell line</tissue>
    </source>
</reference>
<keyword evidence="2" id="KW-1185">Reference proteome</keyword>
<protein>
    <submittedName>
        <fullName evidence="1">Uncharacterized protein</fullName>
    </submittedName>
</protein>
<dbReference type="SMART" id="SM01411">
    <property type="entry name" value="Ephrin_rec_like"/>
    <property type="match status" value="2"/>
</dbReference>
<feature type="non-terminal residue" evidence="1">
    <location>
        <position position="1"/>
    </location>
</feature>
<comment type="caution">
    <text evidence="1">The sequence shown here is derived from an EMBL/GenBank/DDBJ whole genome shotgun (WGS) entry which is preliminary data.</text>
</comment>
<evidence type="ECO:0000313" key="2">
    <source>
        <dbReference type="Proteomes" id="UP001266305"/>
    </source>
</evidence>
<dbReference type="PANTHER" id="PTHR46104">
    <property type="entry name" value="GENE 9195-RELATED-RELATED"/>
    <property type="match status" value="1"/>
</dbReference>
<name>A0ABQ9U6Z5_SAGOE</name>
<dbReference type="PANTHER" id="PTHR46104:SF1">
    <property type="entry name" value="GENE 9195-RELATED"/>
    <property type="match status" value="1"/>
</dbReference>